<protein>
    <submittedName>
        <fullName evidence="2">Uncharacterized protein</fullName>
    </submittedName>
</protein>
<gene>
    <name evidence="2" type="ORF">MES5069_70144</name>
</gene>
<keyword evidence="3" id="KW-1185">Reference proteome</keyword>
<proteinExistence type="predicted"/>
<name>A0ABM9EGN6_9HYPH</name>
<organism evidence="2 3">
    <name type="scientific">Mesorhizobium escarrei</name>
    <dbReference type="NCBI Taxonomy" id="666018"/>
    <lineage>
        <taxon>Bacteria</taxon>
        <taxon>Pseudomonadati</taxon>
        <taxon>Pseudomonadota</taxon>
        <taxon>Alphaproteobacteria</taxon>
        <taxon>Hyphomicrobiales</taxon>
        <taxon>Phyllobacteriaceae</taxon>
        <taxon>Mesorhizobium</taxon>
    </lineage>
</organism>
<evidence type="ECO:0000313" key="2">
    <source>
        <dbReference type="EMBL" id="CAH2408526.1"/>
    </source>
</evidence>
<feature type="region of interest" description="Disordered" evidence="1">
    <location>
        <begin position="1"/>
        <end position="23"/>
    </location>
</feature>
<sequence>MRERPGTRKSFLNSGMEPHPDSIHNAEHELRKCMSRKSAQRFCDNDMHKNNKLKRVA</sequence>
<comment type="caution">
    <text evidence="2">The sequence shown here is derived from an EMBL/GenBank/DDBJ whole genome shotgun (WGS) entry which is preliminary data.</text>
</comment>
<dbReference type="Proteomes" id="UP001153050">
    <property type="component" value="Unassembled WGS sequence"/>
</dbReference>
<evidence type="ECO:0000256" key="1">
    <source>
        <dbReference type="SAM" id="MobiDB-lite"/>
    </source>
</evidence>
<accession>A0ABM9EGN6</accession>
<reference evidence="2 3" key="1">
    <citation type="submission" date="2022-03" db="EMBL/GenBank/DDBJ databases">
        <authorList>
            <person name="Brunel B."/>
        </authorList>
    </citation>
    <scope>NUCLEOTIDE SEQUENCE [LARGE SCALE GENOMIC DNA]</scope>
    <source>
        <strain evidence="2">STM5069sample</strain>
    </source>
</reference>
<dbReference type="EMBL" id="CAKXZT010000168">
    <property type="protein sequence ID" value="CAH2408526.1"/>
    <property type="molecule type" value="Genomic_DNA"/>
</dbReference>
<evidence type="ECO:0000313" key="3">
    <source>
        <dbReference type="Proteomes" id="UP001153050"/>
    </source>
</evidence>